<comment type="caution">
    <text evidence="4">The sequence shown here is derived from an EMBL/GenBank/DDBJ whole genome shotgun (WGS) entry which is preliminary data.</text>
</comment>
<evidence type="ECO:0000313" key="5">
    <source>
        <dbReference type="Proteomes" id="UP000019471"/>
    </source>
</evidence>
<sequence length="716" mass="80160">MATNKNRNTVRARNVSLETTAERLQHIVSHHFEPSENDTITCEVTLAPTCTDNGETQTAIIKFSPCMPKFLSGLSQKRVQIKVNDNEDIDIDQDFFGLTQLYPTRTITIPLDIVAVTGLNGHAFGSWTGGNERMWLRDFLHGDEYLKACRTMIFGYNAKLKEKATHKTRDFVRSFLVELRKARQSSEERNRPIVFLGHNFGGILIAHTLVKAKELSYLPEHEVYGSLVKSTHALLFFAVPHRGITLEDVAKMVEEESEPHRASLVQEIIELSDSITPGMESFINMTMDKNIVSFYETRLTKAVMKVSVNLRLTFRQDENGKYGRFGEYIQVLPEQIEKAIPVDGDHSTIVKFTSPANDTYQTVRTLLRSYLESVGSKRGSSLADRNTSLPYDSQREVANSLVKYFAGTPDPIHQALRLAADLGLTVEVRYLLEMGANPNFWDPEHRPLRTRSSHSVIPAAPRWDIRSDGDTMRPGETAIFRAAIRNNKEVVELLLRVGSNPNLAAESGKTPLHEVSRRGHLALAQLLLENGADPNARDPMWLSTPLHDAARAGTAAVTLLQRYHADLNAQLKHNLDTPLHLAVRNGHESVVYFLLKNNANPVATNSSGRRSVHDAARAGRVGLVCWLLERDPKGETDPRDKWGWTPLHEAARGGHENVVWLLLRRGADRDAALRNGKRATDLAEEGGHSGVKKLILAWSKQAELDTPYVPSAERSR</sequence>
<dbReference type="AlphaFoldDB" id="W9Y187"/>
<evidence type="ECO:0000256" key="3">
    <source>
        <dbReference type="PROSITE-ProRule" id="PRU00023"/>
    </source>
</evidence>
<dbReference type="GeneID" id="19185498"/>
<dbReference type="PANTHER" id="PTHR24198:SF165">
    <property type="entry name" value="ANKYRIN REPEAT-CONTAINING PROTEIN-RELATED"/>
    <property type="match status" value="1"/>
</dbReference>
<dbReference type="RefSeq" id="XP_007739571.1">
    <property type="nucleotide sequence ID" value="XM_007741381.1"/>
</dbReference>
<dbReference type="Pfam" id="PF00023">
    <property type="entry name" value="Ank"/>
    <property type="match status" value="1"/>
</dbReference>
<dbReference type="InterPro" id="IPR029058">
    <property type="entry name" value="AB_hydrolase_fold"/>
</dbReference>
<dbReference type="PRINTS" id="PR01415">
    <property type="entry name" value="ANKYRIN"/>
</dbReference>
<dbReference type="PANTHER" id="PTHR24198">
    <property type="entry name" value="ANKYRIN REPEAT AND PROTEIN KINASE DOMAIN-CONTAINING PROTEIN"/>
    <property type="match status" value="1"/>
</dbReference>
<dbReference type="Pfam" id="PF12796">
    <property type="entry name" value="Ank_2"/>
    <property type="match status" value="2"/>
</dbReference>
<feature type="repeat" description="ANK" evidence="3">
    <location>
        <begin position="574"/>
        <end position="606"/>
    </location>
</feature>
<name>W9Y187_9EURO</name>
<dbReference type="OrthoDB" id="1658288at2759"/>
<reference evidence="4 5" key="1">
    <citation type="submission" date="2013-03" db="EMBL/GenBank/DDBJ databases">
        <title>The Genome Sequence of Cladophialophora psammophila CBS 110553.</title>
        <authorList>
            <consortium name="The Broad Institute Genomics Platform"/>
            <person name="Cuomo C."/>
            <person name="de Hoog S."/>
            <person name="Gorbushina A."/>
            <person name="Walker B."/>
            <person name="Young S.K."/>
            <person name="Zeng Q."/>
            <person name="Gargeya S."/>
            <person name="Fitzgerald M."/>
            <person name="Haas B."/>
            <person name="Abouelleil A."/>
            <person name="Allen A.W."/>
            <person name="Alvarado L."/>
            <person name="Arachchi H.M."/>
            <person name="Berlin A.M."/>
            <person name="Chapman S.B."/>
            <person name="Gainer-Dewar J."/>
            <person name="Goldberg J."/>
            <person name="Griggs A."/>
            <person name="Gujja S."/>
            <person name="Hansen M."/>
            <person name="Howarth C."/>
            <person name="Imamovic A."/>
            <person name="Ireland A."/>
            <person name="Larimer J."/>
            <person name="McCowan C."/>
            <person name="Murphy C."/>
            <person name="Pearson M."/>
            <person name="Poon T.W."/>
            <person name="Priest M."/>
            <person name="Roberts A."/>
            <person name="Saif S."/>
            <person name="Shea T."/>
            <person name="Sisk P."/>
            <person name="Sykes S."/>
            <person name="Wortman J."/>
            <person name="Nusbaum C."/>
            <person name="Birren B."/>
        </authorList>
    </citation>
    <scope>NUCLEOTIDE SEQUENCE [LARGE SCALE GENOMIC DNA]</scope>
    <source>
        <strain evidence="4 5">CBS 110553</strain>
    </source>
</reference>
<protein>
    <submittedName>
        <fullName evidence="4">Uncharacterized protein</fullName>
    </submittedName>
</protein>
<dbReference type="Gene3D" id="1.25.40.20">
    <property type="entry name" value="Ankyrin repeat-containing domain"/>
    <property type="match status" value="1"/>
</dbReference>
<dbReference type="PROSITE" id="PS50088">
    <property type="entry name" value="ANK_REPEAT"/>
    <property type="match status" value="4"/>
</dbReference>
<evidence type="ECO:0000256" key="1">
    <source>
        <dbReference type="ARBA" id="ARBA00022737"/>
    </source>
</evidence>
<accession>W9Y187</accession>
<feature type="repeat" description="ANK" evidence="3">
    <location>
        <begin position="642"/>
        <end position="674"/>
    </location>
</feature>
<dbReference type="InterPro" id="IPR036770">
    <property type="entry name" value="Ankyrin_rpt-contain_sf"/>
</dbReference>
<dbReference type="PROSITE" id="PS50297">
    <property type="entry name" value="ANK_REP_REGION"/>
    <property type="match status" value="4"/>
</dbReference>
<dbReference type="EMBL" id="AMGX01000001">
    <property type="protein sequence ID" value="EXJ76254.1"/>
    <property type="molecule type" value="Genomic_DNA"/>
</dbReference>
<dbReference type="SMART" id="SM00248">
    <property type="entry name" value="ANK"/>
    <property type="match status" value="7"/>
</dbReference>
<dbReference type="eggNOG" id="KOG4177">
    <property type="taxonomic scope" value="Eukaryota"/>
</dbReference>
<feature type="repeat" description="ANK" evidence="3">
    <location>
        <begin position="507"/>
        <end position="539"/>
    </location>
</feature>
<gene>
    <name evidence="4" type="ORF">A1O5_00762</name>
</gene>
<dbReference type="Gene3D" id="3.40.50.1820">
    <property type="entry name" value="alpha/beta hydrolase"/>
    <property type="match status" value="1"/>
</dbReference>
<organism evidence="4 5">
    <name type="scientific">Cladophialophora psammophila CBS 110553</name>
    <dbReference type="NCBI Taxonomy" id="1182543"/>
    <lineage>
        <taxon>Eukaryota</taxon>
        <taxon>Fungi</taxon>
        <taxon>Dikarya</taxon>
        <taxon>Ascomycota</taxon>
        <taxon>Pezizomycotina</taxon>
        <taxon>Eurotiomycetes</taxon>
        <taxon>Chaetothyriomycetidae</taxon>
        <taxon>Chaetothyriales</taxon>
        <taxon>Herpotrichiellaceae</taxon>
        <taxon>Cladophialophora</taxon>
    </lineage>
</organism>
<keyword evidence="1" id="KW-0677">Repeat</keyword>
<keyword evidence="2 3" id="KW-0040">ANK repeat</keyword>
<dbReference type="SUPFAM" id="SSF48403">
    <property type="entry name" value="Ankyrin repeat"/>
    <property type="match status" value="1"/>
</dbReference>
<evidence type="ECO:0000313" key="4">
    <source>
        <dbReference type="EMBL" id="EXJ76254.1"/>
    </source>
</evidence>
<dbReference type="HOGENOM" id="CLU_389773_0_0_1"/>
<proteinExistence type="predicted"/>
<evidence type="ECO:0000256" key="2">
    <source>
        <dbReference type="ARBA" id="ARBA00023043"/>
    </source>
</evidence>
<keyword evidence="5" id="KW-1185">Reference proteome</keyword>
<dbReference type="Proteomes" id="UP000019471">
    <property type="component" value="Unassembled WGS sequence"/>
</dbReference>
<feature type="repeat" description="ANK" evidence="3">
    <location>
        <begin position="474"/>
        <end position="506"/>
    </location>
</feature>
<dbReference type="STRING" id="1182543.W9Y187"/>
<dbReference type="InterPro" id="IPR002110">
    <property type="entry name" value="Ankyrin_rpt"/>
</dbReference>